<sequence>MRKTLFGWMIAFSVLRFFGRSVRQSNKALRRLLR</sequence>
<protein>
    <submittedName>
        <fullName evidence="1">Uncharacterized protein</fullName>
    </submittedName>
</protein>
<name>A0A380IJ80_STRAI</name>
<proteinExistence type="predicted"/>
<dbReference type="EMBL" id="UHEN01000001">
    <property type="protein sequence ID" value="SUN08604.1"/>
    <property type="molecule type" value="Genomic_DNA"/>
</dbReference>
<evidence type="ECO:0000313" key="1">
    <source>
        <dbReference type="EMBL" id="SUN08604.1"/>
    </source>
</evidence>
<dbReference type="Proteomes" id="UP000255213">
    <property type="component" value="Unassembled WGS sequence"/>
</dbReference>
<organism evidence="1 2">
    <name type="scientific">Streptococcus acidominimus</name>
    <dbReference type="NCBI Taxonomy" id="1326"/>
    <lineage>
        <taxon>Bacteria</taxon>
        <taxon>Bacillati</taxon>
        <taxon>Bacillota</taxon>
        <taxon>Bacilli</taxon>
        <taxon>Lactobacillales</taxon>
        <taxon>Streptococcaceae</taxon>
        <taxon>Streptococcus</taxon>
    </lineage>
</organism>
<accession>A0A380IJ80</accession>
<gene>
    <name evidence="1" type="ORF">NCTC12957_02203</name>
</gene>
<evidence type="ECO:0000313" key="2">
    <source>
        <dbReference type="Proteomes" id="UP000255213"/>
    </source>
</evidence>
<dbReference type="AlphaFoldDB" id="A0A380IJ80"/>
<reference evidence="1 2" key="1">
    <citation type="submission" date="2018-06" db="EMBL/GenBank/DDBJ databases">
        <authorList>
            <consortium name="Pathogen Informatics"/>
            <person name="Doyle S."/>
        </authorList>
    </citation>
    <scope>NUCLEOTIDE SEQUENCE [LARGE SCALE GENOMIC DNA]</scope>
    <source>
        <strain evidence="1 2">NCTC12957</strain>
    </source>
</reference>